<dbReference type="GO" id="GO:0003700">
    <property type="term" value="F:DNA-binding transcription factor activity"/>
    <property type="evidence" value="ECO:0007669"/>
    <property type="project" value="TreeGrafter"/>
</dbReference>
<evidence type="ECO:0000256" key="2">
    <source>
        <dbReference type="PROSITE-ProRule" id="PRU00335"/>
    </source>
</evidence>
<feature type="domain" description="HTH tetR-type" evidence="3">
    <location>
        <begin position="39"/>
        <end position="99"/>
    </location>
</feature>
<dbReference type="Proteomes" id="UP000028864">
    <property type="component" value="Unassembled WGS sequence"/>
</dbReference>
<gene>
    <name evidence="4" type="ORF">BN1047_00341</name>
</gene>
<dbReference type="EMBL" id="LK021337">
    <property type="protein sequence ID" value="CDQ42488.1"/>
    <property type="molecule type" value="Genomic_DNA"/>
</dbReference>
<evidence type="ECO:0000313" key="5">
    <source>
        <dbReference type="Proteomes" id="UP000028864"/>
    </source>
</evidence>
<evidence type="ECO:0000256" key="1">
    <source>
        <dbReference type="ARBA" id="ARBA00023125"/>
    </source>
</evidence>
<dbReference type="GO" id="GO:0000976">
    <property type="term" value="F:transcription cis-regulatory region binding"/>
    <property type="evidence" value="ECO:0007669"/>
    <property type="project" value="TreeGrafter"/>
</dbReference>
<dbReference type="PANTHER" id="PTHR30055:SF242">
    <property type="entry name" value="HTH-TYPE TRANSCRIPTIONAL REPRESSOR KSTR"/>
    <property type="match status" value="1"/>
</dbReference>
<dbReference type="Pfam" id="PF00440">
    <property type="entry name" value="TetR_N"/>
    <property type="match status" value="1"/>
</dbReference>
<keyword evidence="1 2" id="KW-0238">DNA-binding</keyword>
<dbReference type="SUPFAM" id="SSF46689">
    <property type="entry name" value="Homeodomain-like"/>
    <property type="match status" value="1"/>
</dbReference>
<reference evidence="4" key="2">
    <citation type="submission" date="2015-09" db="EMBL/GenBank/DDBJ databases">
        <title>Draft genome sequence of Mycobacterium neoaurum DSM 44074.</title>
        <authorList>
            <person name="Croce O."/>
            <person name="Robert C."/>
            <person name="Raoult D."/>
            <person name="Drancourt M."/>
        </authorList>
    </citation>
    <scope>NUCLEOTIDE SEQUENCE</scope>
    <source>
        <strain evidence="4">DSM 44074</strain>
    </source>
</reference>
<feature type="DNA-binding region" description="H-T-H motif" evidence="2">
    <location>
        <begin position="62"/>
        <end position="81"/>
    </location>
</feature>
<accession>A0AAV2WFL7</accession>
<dbReference type="PROSITE" id="PS50977">
    <property type="entry name" value="HTH_TETR_2"/>
    <property type="match status" value="1"/>
</dbReference>
<dbReference type="InterPro" id="IPR041642">
    <property type="entry name" value="KstR_C"/>
</dbReference>
<dbReference type="InterPro" id="IPR001647">
    <property type="entry name" value="HTH_TetR"/>
</dbReference>
<sequence>MDGYDLQGDRVALRPDDEEAYHYHVASLPEEELTTERQRERRSRILDAAVSVAGAGGYDRVHMRTIADEADVAMGTLYHYFPSKVHLLVMALERELIRFDEFLSADLSAIDDPISRLRLSVWSLINAMEHSDRVTHSLTHAYVASHVVASVEAEMIRRQTAIMFIHVMAQGYSAETNTYAAIADLITDVWTSEVLALVQGRRTFSEMRSRLGHAIDIVGRSAERRPSRG</sequence>
<dbReference type="InterPro" id="IPR050109">
    <property type="entry name" value="HTH-type_TetR-like_transc_reg"/>
</dbReference>
<dbReference type="InterPro" id="IPR009057">
    <property type="entry name" value="Homeodomain-like_sf"/>
</dbReference>
<proteinExistence type="predicted"/>
<evidence type="ECO:0000313" key="4">
    <source>
        <dbReference type="EMBL" id="CDQ42488.1"/>
    </source>
</evidence>
<organism evidence="4 5">
    <name type="scientific">Mycolicibacterium neoaurum</name>
    <name type="common">Mycobacterium neoaurum</name>
    <dbReference type="NCBI Taxonomy" id="1795"/>
    <lineage>
        <taxon>Bacteria</taxon>
        <taxon>Bacillati</taxon>
        <taxon>Actinomycetota</taxon>
        <taxon>Actinomycetes</taxon>
        <taxon>Mycobacteriales</taxon>
        <taxon>Mycobacteriaceae</taxon>
        <taxon>Mycolicibacterium</taxon>
    </lineage>
</organism>
<reference evidence="4" key="1">
    <citation type="submission" date="2014-05" db="EMBL/GenBank/DDBJ databases">
        <authorList>
            <person name="Urmite Genomes"/>
        </authorList>
    </citation>
    <scope>NUCLEOTIDE SEQUENCE</scope>
    <source>
        <strain evidence="4">DSM 44074</strain>
    </source>
</reference>
<name>A0AAV2WFL7_MYCNE</name>
<dbReference type="PRINTS" id="PR00455">
    <property type="entry name" value="HTHTETR"/>
</dbReference>
<protein>
    <submittedName>
        <fullName evidence="4">TetR family transcriptional regulator</fullName>
    </submittedName>
</protein>
<evidence type="ECO:0000259" key="3">
    <source>
        <dbReference type="PROSITE" id="PS50977"/>
    </source>
</evidence>
<dbReference type="Pfam" id="PF17925">
    <property type="entry name" value="TetR_C_20"/>
    <property type="match status" value="1"/>
</dbReference>
<dbReference type="PANTHER" id="PTHR30055">
    <property type="entry name" value="HTH-TYPE TRANSCRIPTIONAL REGULATOR RUTR"/>
    <property type="match status" value="1"/>
</dbReference>
<dbReference type="AlphaFoldDB" id="A0AAV2WFL7"/>
<dbReference type="Gene3D" id="1.10.357.10">
    <property type="entry name" value="Tetracycline Repressor, domain 2"/>
    <property type="match status" value="1"/>
</dbReference>